<dbReference type="InterPro" id="IPR004358">
    <property type="entry name" value="Sig_transdc_His_kin-like_C"/>
</dbReference>
<accession>A0A4Y4G614</accession>
<dbReference type="InterPro" id="IPR003661">
    <property type="entry name" value="HisK_dim/P_dom"/>
</dbReference>
<dbReference type="SMART" id="SM00388">
    <property type="entry name" value="HisKA"/>
    <property type="match status" value="1"/>
</dbReference>
<evidence type="ECO:0000256" key="2">
    <source>
        <dbReference type="ARBA" id="ARBA00004141"/>
    </source>
</evidence>
<dbReference type="EC" id="2.7.13.3" evidence="3"/>
<dbReference type="InterPro" id="IPR050398">
    <property type="entry name" value="HssS/ArlS-like"/>
</dbReference>
<evidence type="ECO:0000256" key="6">
    <source>
        <dbReference type="ARBA" id="ARBA00022692"/>
    </source>
</evidence>
<dbReference type="PANTHER" id="PTHR45528">
    <property type="entry name" value="SENSOR HISTIDINE KINASE CPXA"/>
    <property type="match status" value="1"/>
</dbReference>
<comment type="subcellular location">
    <subcellularLocation>
        <location evidence="2">Membrane</location>
        <topology evidence="2">Multi-pass membrane protein</topology>
    </subcellularLocation>
</comment>
<evidence type="ECO:0000259" key="12">
    <source>
        <dbReference type="PROSITE" id="PS50109"/>
    </source>
</evidence>
<keyword evidence="8 11" id="KW-1133">Transmembrane helix</keyword>
<evidence type="ECO:0000313" key="16">
    <source>
        <dbReference type="Proteomes" id="UP000585749"/>
    </source>
</evidence>
<keyword evidence="4" id="KW-0597">Phosphoprotein</keyword>
<evidence type="ECO:0000256" key="5">
    <source>
        <dbReference type="ARBA" id="ARBA00022679"/>
    </source>
</evidence>
<dbReference type="GO" id="GO:0000155">
    <property type="term" value="F:phosphorelay sensor kinase activity"/>
    <property type="evidence" value="ECO:0007669"/>
    <property type="project" value="InterPro"/>
</dbReference>
<evidence type="ECO:0000313" key="13">
    <source>
        <dbReference type="EMBL" id="NKY66543.1"/>
    </source>
</evidence>
<dbReference type="Pfam" id="PF18719">
    <property type="entry name" value="ArlS_N"/>
    <property type="match status" value="1"/>
</dbReference>
<feature type="transmembrane region" description="Helical" evidence="11">
    <location>
        <begin position="184"/>
        <end position="205"/>
    </location>
</feature>
<evidence type="ECO:0000256" key="1">
    <source>
        <dbReference type="ARBA" id="ARBA00000085"/>
    </source>
</evidence>
<proteinExistence type="predicted"/>
<keyword evidence="10 11" id="KW-0472">Membrane</keyword>
<dbReference type="EMBL" id="JAAXPM010000002">
    <property type="protein sequence ID" value="NKY66543.1"/>
    <property type="molecule type" value="Genomic_DNA"/>
</dbReference>
<feature type="transmembrane region" description="Helical" evidence="11">
    <location>
        <begin position="23"/>
        <end position="47"/>
    </location>
</feature>
<organism evidence="13 16">
    <name type="scientific">Weissella hellenica</name>
    <dbReference type="NCBI Taxonomy" id="46256"/>
    <lineage>
        <taxon>Bacteria</taxon>
        <taxon>Bacillati</taxon>
        <taxon>Bacillota</taxon>
        <taxon>Bacilli</taxon>
        <taxon>Lactobacillales</taxon>
        <taxon>Lactobacillaceae</taxon>
        <taxon>Weissella</taxon>
    </lineage>
</organism>
<evidence type="ECO:0000256" key="4">
    <source>
        <dbReference type="ARBA" id="ARBA00022553"/>
    </source>
</evidence>
<dbReference type="OrthoDB" id="9786919at2"/>
<evidence type="ECO:0000313" key="14">
    <source>
        <dbReference type="EMBL" id="SCB82557.1"/>
    </source>
</evidence>
<evidence type="ECO:0000256" key="9">
    <source>
        <dbReference type="ARBA" id="ARBA00023012"/>
    </source>
</evidence>
<reference evidence="14 15" key="1">
    <citation type="submission" date="2016-08" db="EMBL/GenBank/DDBJ databases">
        <authorList>
            <person name="Varghese N."/>
            <person name="Submissions Spin"/>
        </authorList>
    </citation>
    <scope>NUCLEOTIDE SEQUENCE [LARGE SCALE GENOMIC DNA]</scope>
    <source>
        <strain evidence="14 15">R-53116</strain>
    </source>
</reference>
<dbReference type="PRINTS" id="PR00344">
    <property type="entry name" value="BCTRLSENSOR"/>
</dbReference>
<evidence type="ECO:0000313" key="15">
    <source>
        <dbReference type="Proteomes" id="UP000182448"/>
    </source>
</evidence>
<protein>
    <recommendedName>
        <fullName evidence="3">histidine kinase</fullName>
        <ecNumber evidence="3">2.7.13.3</ecNumber>
    </recommendedName>
</protein>
<dbReference type="InterPro" id="IPR005467">
    <property type="entry name" value="His_kinase_dom"/>
</dbReference>
<keyword evidence="7 13" id="KW-0418">Kinase</keyword>
<name>A0A4Y4G614_WEIHE</name>
<dbReference type="SMART" id="SM00387">
    <property type="entry name" value="HATPase_c"/>
    <property type="match status" value="1"/>
</dbReference>
<evidence type="ECO:0000256" key="7">
    <source>
        <dbReference type="ARBA" id="ARBA00022777"/>
    </source>
</evidence>
<dbReference type="Proteomes" id="UP000585749">
    <property type="component" value="Unassembled WGS sequence"/>
</dbReference>
<sequence length="493" mass="56496">MGRSSSIIEKTPQQKALSLKWKWALGSVVGVFLIFIIFTWFVMQAFAKQMMSTERHQVTSSLNAVTNRLQNINASQLLPTKIDQILQPDSKEFNDVVNDPVLQQVARTDYTIRVYNRKGNQVYPVGEQPIPFHETNKRIIRVERIKGIKMLVGHQELRDSNNKIIGHVVIENHLTAYHKTFNRIYSIITILIILGTFLIALWGYWLAGFFLRPMDSIKNTVDTINRDPQAQVRVSTDDRKPDELTDLSNLLNDMLDKMQRFILQQHQFVEDVSHELRTPVAIVKGHMELLNRWGKDDPKILDESIRASLQEISRMEGLVSEMLDLTRADQVELTFREGDTDAKDLINGIYTNFKMIHPDFTFWIDDDLKGPTIVNMNRDHLEQILIILSDNAVKYSQDRREIHFAASRSGNLVELAVQDFGEGINPEDASRVFDRFYRVDKARSRKQGGNGLGLSIAQKLVEGYGGNIQLESAIGQGSIFRITLPIKHQDKNK</sequence>
<dbReference type="CDD" id="cd00082">
    <property type="entry name" value="HisKA"/>
    <property type="match status" value="1"/>
</dbReference>
<dbReference type="GO" id="GO:0016020">
    <property type="term" value="C:membrane"/>
    <property type="evidence" value="ECO:0007669"/>
    <property type="project" value="UniProtKB-SubCell"/>
</dbReference>
<evidence type="ECO:0000256" key="8">
    <source>
        <dbReference type="ARBA" id="ARBA00022989"/>
    </source>
</evidence>
<keyword evidence="5" id="KW-0808">Transferase</keyword>
<dbReference type="PANTHER" id="PTHR45528:SF12">
    <property type="entry name" value="SENSOR HISTIDINE KINASE ARSS"/>
    <property type="match status" value="1"/>
</dbReference>
<evidence type="ECO:0000256" key="10">
    <source>
        <dbReference type="ARBA" id="ARBA00023136"/>
    </source>
</evidence>
<dbReference type="AlphaFoldDB" id="A0A4Y4G614"/>
<dbReference type="Gene3D" id="1.10.287.130">
    <property type="match status" value="1"/>
</dbReference>
<dbReference type="InterPro" id="IPR003594">
    <property type="entry name" value="HATPase_dom"/>
</dbReference>
<dbReference type="Gene3D" id="3.30.565.10">
    <property type="entry name" value="Histidine kinase-like ATPase, C-terminal domain"/>
    <property type="match status" value="1"/>
</dbReference>
<dbReference type="EMBL" id="FMAW01000003">
    <property type="protein sequence ID" value="SCB82557.1"/>
    <property type="molecule type" value="Genomic_DNA"/>
</dbReference>
<dbReference type="InterPro" id="IPR041610">
    <property type="entry name" value="ArlS_N"/>
</dbReference>
<dbReference type="FunFam" id="1.10.287.130:FF:000001">
    <property type="entry name" value="Two-component sensor histidine kinase"/>
    <property type="match status" value="1"/>
</dbReference>
<dbReference type="InterPro" id="IPR036890">
    <property type="entry name" value="HATPase_C_sf"/>
</dbReference>
<keyword evidence="6 11" id="KW-0812">Transmembrane</keyword>
<evidence type="ECO:0000256" key="3">
    <source>
        <dbReference type="ARBA" id="ARBA00012438"/>
    </source>
</evidence>
<gene>
    <name evidence="14" type="ORF">GA0061075_10379</name>
    <name evidence="13" type="ORF">HF960_02350</name>
</gene>
<dbReference type="Gene3D" id="6.10.340.10">
    <property type="match status" value="1"/>
</dbReference>
<dbReference type="Pfam" id="PF02518">
    <property type="entry name" value="HATPase_c"/>
    <property type="match status" value="1"/>
</dbReference>
<keyword evidence="15" id="KW-1185">Reference proteome</keyword>
<feature type="domain" description="Histidine kinase" evidence="12">
    <location>
        <begin position="271"/>
        <end position="488"/>
    </location>
</feature>
<keyword evidence="9" id="KW-0902">Two-component regulatory system</keyword>
<comment type="caution">
    <text evidence="13">The sequence shown here is derived from an EMBL/GenBank/DDBJ whole genome shotgun (WGS) entry which is preliminary data.</text>
</comment>
<reference evidence="13 16" key="2">
    <citation type="submission" date="2020-04" db="EMBL/GenBank/DDBJ databases">
        <title>MicrobeNet Type strains.</title>
        <authorList>
            <person name="Nicholson A.C."/>
        </authorList>
    </citation>
    <scope>NUCLEOTIDE SEQUENCE [LARGE SCALE GENOMIC DNA]</scope>
    <source>
        <strain evidence="13 16">CCUG 33494</strain>
    </source>
</reference>
<dbReference type="Proteomes" id="UP000182448">
    <property type="component" value="Unassembled WGS sequence"/>
</dbReference>
<evidence type="ECO:0000256" key="11">
    <source>
        <dbReference type="SAM" id="Phobius"/>
    </source>
</evidence>
<dbReference type="PROSITE" id="PS50109">
    <property type="entry name" value="HIS_KIN"/>
    <property type="match status" value="1"/>
</dbReference>
<dbReference type="RefSeq" id="WP_074426962.1">
    <property type="nucleotide sequence ID" value="NZ_BJEG01000009.1"/>
</dbReference>
<dbReference type="InterPro" id="IPR036097">
    <property type="entry name" value="HisK_dim/P_sf"/>
</dbReference>
<dbReference type="SUPFAM" id="SSF47384">
    <property type="entry name" value="Homodimeric domain of signal transducing histidine kinase"/>
    <property type="match status" value="1"/>
</dbReference>
<dbReference type="SUPFAM" id="SSF55874">
    <property type="entry name" value="ATPase domain of HSP90 chaperone/DNA topoisomerase II/histidine kinase"/>
    <property type="match status" value="1"/>
</dbReference>
<comment type="catalytic activity">
    <reaction evidence="1">
        <text>ATP + protein L-histidine = ADP + protein N-phospho-L-histidine.</text>
        <dbReference type="EC" id="2.7.13.3"/>
    </reaction>
</comment>
<dbReference type="FunFam" id="3.30.565.10:FF:000006">
    <property type="entry name" value="Sensor histidine kinase WalK"/>
    <property type="match status" value="1"/>
</dbReference>
<dbReference type="Pfam" id="PF00512">
    <property type="entry name" value="HisKA"/>
    <property type="match status" value="1"/>
</dbReference>